<evidence type="ECO:0000313" key="9">
    <source>
        <dbReference type="Proteomes" id="UP000027866"/>
    </source>
</evidence>
<dbReference type="PANTHER" id="PTHR34584:SF1">
    <property type="entry name" value="NA(+)_H(+) ANTIPORTER SUBUNIT E1"/>
    <property type="match status" value="1"/>
</dbReference>
<evidence type="ECO:0000256" key="2">
    <source>
        <dbReference type="ARBA" id="ARBA00006228"/>
    </source>
</evidence>
<dbReference type="EMBL" id="JMIX01000006">
    <property type="protein sequence ID" value="KEO93317.1"/>
    <property type="molecule type" value="Genomic_DNA"/>
</dbReference>
<evidence type="ECO:0000256" key="4">
    <source>
        <dbReference type="ARBA" id="ARBA00022692"/>
    </source>
</evidence>
<keyword evidence="6 7" id="KW-0472">Membrane</keyword>
<dbReference type="KEGG" id="elq:Ga0102493_11302"/>
<dbReference type="GO" id="GO:0005886">
    <property type="term" value="C:plasma membrane"/>
    <property type="evidence" value="ECO:0007669"/>
    <property type="project" value="UniProtKB-SubCell"/>
</dbReference>
<protein>
    <submittedName>
        <fullName evidence="8">Cation:proton antiporter</fullName>
    </submittedName>
</protein>
<feature type="transmembrane region" description="Helical" evidence="7">
    <location>
        <begin position="64"/>
        <end position="84"/>
    </location>
</feature>
<feature type="transmembrane region" description="Helical" evidence="7">
    <location>
        <begin position="12"/>
        <end position="44"/>
    </location>
</feature>
<keyword evidence="3" id="KW-1003">Cell membrane</keyword>
<comment type="subcellular location">
    <subcellularLocation>
        <location evidence="1">Cell membrane</location>
        <topology evidence="1">Multi-pass membrane protein</topology>
    </subcellularLocation>
</comment>
<comment type="similarity">
    <text evidence="2">Belongs to the CPA3 antiporters (TC 2.A.63) subunit E family.</text>
</comment>
<keyword evidence="5 7" id="KW-1133">Transmembrane helix</keyword>
<evidence type="ECO:0000256" key="3">
    <source>
        <dbReference type="ARBA" id="ARBA00022475"/>
    </source>
</evidence>
<evidence type="ECO:0000313" key="8">
    <source>
        <dbReference type="EMBL" id="KEO93317.1"/>
    </source>
</evidence>
<reference evidence="8 9" key="1">
    <citation type="submission" date="2014-04" db="EMBL/GenBank/DDBJ databases">
        <title>A comprehensive comparison of genomes of Erythrobacter spp. Strains.</title>
        <authorList>
            <person name="Zheng Q."/>
        </authorList>
    </citation>
    <scope>NUCLEOTIDE SEQUENCE [LARGE SCALE GENOMIC DNA]</scope>
    <source>
        <strain evidence="8 9">DSM 8509</strain>
    </source>
</reference>
<sequence length="163" mass="18240">MIRNLFPHPGLSGLLAVFWVLLANSVSWGSIIMAGIVAVVVPLFTSPYWREKPRLRFGWAMLEYLLVVLWDIVVANFEVAWIILTKRDRDLRSAWLVIPLDVNQPEAITALAGTISLTPGTVSADVSACGRMLLVHALDVGDRDEAVARIKARYEARLTRIFR</sequence>
<evidence type="ECO:0000256" key="6">
    <source>
        <dbReference type="ARBA" id="ARBA00023136"/>
    </source>
</evidence>
<gene>
    <name evidence="8" type="ORF">EH32_11390</name>
</gene>
<dbReference type="PIRSF" id="PIRSF019239">
    <property type="entry name" value="MrpE"/>
    <property type="match status" value="1"/>
</dbReference>
<keyword evidence="9" id="KW-1185">Reference proteome</keyword>
<dbReference type="Proteomes" id="UP000027866">
    <property type="component" value="Unassembled WGS sequence"/>
</dbReference>
<accession>A0A074N5Q8</accession>
<dbReference type="PATRIC" id="fig|39960.10.peg.2558"/>
<dbReference type="InterPro" id="IPR002758">
    <property type="entry name" value="Cation_antiport_E"/>
</dbReference>
<dbReference type="AlphaFoldDB" id="A0A074N5Q8"/>
<name>A0A074N5Q8_9SPHN</name>
<organism evidence="8 9">
    <name type="scientific">Erythrobacter litoralis</name>
    <dbReference type="NCBI Taxonomy" id="39960"/>
    <lineage>
        <taxon>Bacteria</taxon>
        <taxon>Pseudomonadati</taxon>
        <taxon>Pseudomonadota</taxon>
        <taxon>Alphaproteobacteria</taxon>
        <taxon>Sphingomonadales</taxon>
        <taxon>Erythrobacteraceae</taxon>
        <taxon>Erythrobacter/Porphyrobacter group</taxon>
        <taxon>Erythrobacter</taxon>
    </lineage>
</organism>
<evidence type="ECO:0000256" key="7">
    <source>
        <dbReference type="SAM" id="Phobius"/>
    </source>
</evidence>
<keyword evidence="4 7" id="KW-0812">Transmembrane</keyword>
<dbReference type="PANTHER" id="PTHR34584">
    <property type="entry name" value="NA(+)/H(+) ANTIPORTER SUBUNIT E1"/>
    <property type="match status" value="1"/>
</dbReference>
<evidence type="ECO:0000256" key="5">
    <source>
        <dbReference type="ARBA" id="ARBA00022989"/>
    </source>
</evidence>
<dbReference type="NCBIfam" id="NF006518">
    <property type="entry name" value="PRK08965.1-2"/>
    <property type="match status" value="1"/>
</dbReference>
<dbReference type="Pfam" id="PF01899">
    <property type="entry name" value="MNHE"/>
    <property type="match status" value="1"/>
</dbReference>
<proteinExistence type="inferred from homology"/>
<comment type="caution">
    <text evidence="8">The sequence shown here is derived from an EMBL/GenBank/DDBJ whole genome shotgun (WGS) entry which is preliminary data.</text>
</comment>
<dbReference type="GO" id="GO:0008324">
    <property type="term" value="F:monoatomic cation transmembrane transporter activity"/>
    <property type="evidence" value="ECO:0007669"/>
    <property type="project" value="InterPro"/>
</dbReference>
<evidence type="ECO:0000256" key="1">
    <source>
        <dbReference type="ARBA" id="ARBA00004651"/>
    </source>
</evidence>
<dbReference type="RefSeq" id="WP_034903314.1">
    <property type="nucleotide sequence ID" value="NZ_CP017057.1"/>
</dbReference>
<dbReference type="OrthoDB" id="9807187at2"/>